<protein>
    <submittedName>
        <fullName evidence="2">Putative lipocalin lipocalin</fullName>
    </submittedName>
</protein>
<feature type="signal peptide" evidence="1">
    <location>
        <begin position="1"/>
        <end position="29"/>
    </location>
</feature>
<proteinExistence type="predicted"/>
<sequence length="240" mass="27451">MRYISTIMGCNVLPFLALLCLVPSRYITAQRKSTDPIIENTRDLLIHGDVYLVGYSGERSEKYNNHWYGCIFSRPLTTEGLKVSVDLHYVEYKTPGNPVSARTVDNVAESLEKLPKRLQVDLDLAVRNKITITSKVASGKTAQEVFDIVYSGDECLILGAGAKSEGKQGCTMWIRRDFISRLKHDNDCELEFRRKCHDNNIFLTERKPECEQFETKFVQVQIPELLQKLNKHVFLLPAYS</sequence>
<reference evidence="2" key="1">
    <citation type="submission" date="2020-03" db="EMBL/GenBank/DDBJ databases">
        <title>A transcriptome and proteome of the tick Rhipicephalus microplus shaped by the genetic composition of its hosts and developmental stage.</title>
        <authorList>
            <person name="Garcia G.R."/>
            <person name="Ribeiro J.M.C."/>
            <person name="Maruyama S.R."/>
            <person name="Gardinasse L.G."/>
            <person name="Nelson K."/>
            <person name="Ferreira B.R."/>
            <person name="Andrade T.G."/>
            <person name="Santos I.K.F.M."/>
        </authorList>
    </citation>
    <scope>NUCLEOTIDE SEQUENCE</scope>
    <source>
        <strain evidence="2">NSGR</strain>
        <tissue evidence="2">Salivary glands</tissue>
    </source>
</reference>
<dbReference type="Gene3D" id="2.40.128.20">
    <property type="match status" value="1"/>
</dbReference>
<evidence type="ECO:0000313" key="2">
    <source>
        <dbReference type="EMBL" id="NIE46158.1"/>
    </source>
</evidence>
<evidence type="ECO:0000256" key="1">
    <source>
        <dbReference type="SAM" id="SignalP"/>
    </source>
</evidence>
<keyword evidence="1" id="KW-0732">Signal</keyword>
<feature type="chain" id="PRO_5026217672" evidence="1">
    <location>
        <begin position="30"/>
        <end position="240"/>
    </location>
</feature>
<dbReference type="AlphaFoldDB" id="A0A6G5A6D0"/>
<organism evidence="2">
    <name type="scientific">Rhipicephalus microplus</name>
    <name type="common">Cattle tick</name>
    <name type="synonym">Boophilus microplus</name>
    <dbReference type="NCBI Taxonomy" id="6941"/>
    <lineage>
        <taxon>Eukaryota</taxon>
        <taxon>Metazoa</taxon>
        <taxon>Ecdysozoa</taxon>
        <taxon>Arthropoda</taxon>
        <taxon>Chelicerata</taxon>
        <taxon>Arachnida</taxon>
        <taxon>Acari</taxon>
        <taxon>Parasitiformes</taxon>
        <taxon>Ixodida</taxon>
        <taxon>Ixodoidea</taxon>
        <taxon>Ixodidae</taxon>
        <taxon>Rhipicephalinae</taxon>
        <taxon>Rhipicephalus</taxon>
        <taxon>Boophilus</taxon>
    </lineage>
</organism>
<dbReference type="EMBL" id="GIKN01003885">
    <property type="protein sequence ID" value="NIE46158.1"/>
    <property type="molecule type" value="Transcribed_RNA"/>
</dbReference>
<accession>A0A6G5A6D0</accession>
<dbReference type="InterPro" id="IPR012674">
    <property type="entry name" value="Calycin"/>
</dbReference>
<name>A0A6G5A6D0_RHIMP</name>